<name>A0A1Y6LNC5_ZYMTR</name>
<keyword evidence="1" id="KW-0732">Signal</keyword>
<dbReference type="AlphaFoldDB" id="A0A1Y6LNC5"/>
<accession>A0A1Y6LNC5</accession>
<dbReference type="EMBL" id="LT882682">
    <property type="protein sequence ID" value="SMY25785.1"/>
    <property type="molecule type" value="Genomic_DNA"/>
</dbReference>
<proteinExistence type="predicted"/>
<reference evidence="2 3" key="1">
    <citation type="submission" date="2016-10" db="EMBL/GenBank/DDBJ databases">
        <authorList>
            <person name="Varghese N."/>
        </authorList>
    </citation>
    <scope>NUCLEOTIDE SEQUENCE [LARGE SCALE GENOMIC DNA]</scope>
</reference>
<dbReference type="Proteomes" id="UP000215453">
    <property type="component" value="Chromosome 7"/>
</dbReference>
<evidence type="ECO:0000313" key="2">
    <source>
        <dbReference type="EMBL" id="SMY25785.1"/>
    </source>
</evidence>
<evidence type="ECO:0000313" key="3">
    <source>
        <dbReference type="Proteomes" id="UP000215453"/>
    </source>
</evidence>
<evidence type="ECO:0000256" key="1">
    <source>
        <dbReference type="SAM" id="SignalP"/>
    </source>
</evidence>
<feature type="chain" id="PRO_5012734983" description="Extracellular membrane protein CFEM domain-containing protein" evidence="1">
    <location>
        <begin position="19"/>
        <end position="96"/>
    </location>
</feature>
<protein>
    <recommendedName>
        <fullName evidence="4">Extracellular membrane protein CFEM domain-containing protein</fullName>
    </recommendedName>
</protein>
<sequence>MKWTPLLAALSIVMRVSAICCLPHNEQHPEPSCGDDAYEYCCFSPDPKHNSFKCKNDYDQGFDYQKRIGDDRSCHTDSTNGQPNGRMYCVSDLGPP</sequence>
<feature type="signal peptide" evidence="1">
    <location>
        <begin position="1"/>
        <end position="18"/>
    </location>
</feature>
<gene>
    <name evidence="2" type="ORF">ZT1A5_G7227</name>
</gene>
<organism evidence="2 3">
    <name type="scientific">Zymoseptoria tritici ST99CH_1A5</name>
    <dbReference type="NCBI Taxonomy" id="1276529"/>
    <lineage>
        <taxon>Eukaryota</taxon>
        <taxon>Fungi</taxon>
        <taxon>Dikarya</taxon>
        <taxon>Ascomycota</taxon>
        <taxon>Pezizomycotina</taxon>
        <taxon>Dothideomycetes</taxon>
        <taxon>Dothideomycetidae</taxon>
        <taxon>Mycosphaerellales</taxon>
        <taxon>Mycosphaerellaceae</taxon>
        <taxon>Zymoseptoria</taxon>
    </lineage>
</organism>
<evidence type="ECO:0008006" key="4">
    <source>
        <dbReference type="Google" id="ProtNLM"/>
    </source>
</evidence>